<evidence type="ECO:0000256" key="1">
    <source>
        <dbReference type="SAM" id="Phobius"/>
    </source>
</evidence>
<keyword evidence="3" id="KW-1185">Reference proteome</keyword>
<protein>
    <submittedName>
        <fullName evidence="2">Uncharacterized protein</fullName>
    </submittedName>
</protein>
<reference evidence="2 3" key="1">
    <citation type="journal article" date="2011" name="J. Bacteriol.">
        <title>Genome sequence of Brevibacillus laterosporus LMG 15441, a pathogen of invertebrates.</title>
        <authorList>
            <person name="Djukic M."/>
            <person name="Poehlein A."/>
            <person name="Thurmer A."/>
            <person name="Daniel R."/>
        </authorList>
    </citation>
    <scope>NUCLEOTIDE SEQUENCE [LARGE SCALE GENOMIC DNA]</scope>
    <source>
        <strain evidence="2 3">LMG 15441</strain>
    </source>
</reference>
<sequence length="34" mass="4259">MQQKTNTIEIHRSQLYWLYIQSFVLSYIGWRIEI</sequence>
<dbReference type="AlphaFoldDB" id="A0A075R6D3"/>
<name>A0A075R6D3_BRELA</name>
<keyword evidence="1" id="KW-0472">Membrane</keyword>
<gene>
    <name evidence="2" type="ORF">BRLA_c008190</name>
</gene>
<proteinExistence type="predicted"/>
<keyword evidence="1" id="KW-1133">Transmembrane helix</keyword>
<dbReference type="KEGG" id="blr:BRLA_c008190"/>
<evidence type="ECO:0000313" key="2">
    <source>
        <dbReference type="EMBL" id="AIG25160.1"/>
    </source>
</evidence>
<organism evidence="2 3">
    <name type="scientific">Brevibacillus laterosporus LMG 15441</name>
    <dbReference type="NCBI Taxonomy" id="1042163"/>
    <lineage>
        <taxon>Bacteria</taxon>
        <taxon>Bacillati</taxon>
        <taxon>Bacillota</taxon>
        <taxon>Bacilli</taxon>
        <taxon>Bacillales</taxon>
        <taxon>Paenibacillaceae</taxon>
        <taxon>Brevibacillus</taxon>
    </lineage>
</organism>
<dbReference type="Proteomes" id="UP000005850">
    <property type="component" value="Chromosome"/>
</dbReference>
<feature type="transmembrane region" description="Helical" evidence="1">
    <location>
        <begin position="15"/>
        <end position="32"/>
    </location>
</feature>
<keyword evidence="1" id="KW-0812">Transmembrane</keyword>
<evidence type="ECO:0000313" key="3">
    <source>
        <dbReference type="Proteomes" id="UP000005850"/>
    </source>
</evidence>
<accession>A0A075R6D3</accession>
<dbReference type="EMBL" id="CP007806">
    <property type="protein sequence ID" value="AIG25160.1"/>
    <property type="molecule type" value="Genomic_DNA"/>
</dbReference>
<dbReference type="HOGENOM" id="CLU_3372487_0_0_9"/>